<comment type="caution">
    <text evidence="2">The sequence shown here is derived from an EMBL/GenBank/DDBJ whole genome shotgun (WGS) entry which is preliminary data.</text>
</comment>
<evidence type="ECO:0000313" key="3">
    <source>
        <dbReference type="Proteomes" id="UP000482960"/>
    </source>
</evidence>
<organism evidence="2 3">
    <name type="scientific">Phytohabitans rumicis</name>
    <dbReference type="NCBI Taxonomy" id="1076125"/>
    <lineage>
        <taxon>Bacteria</taxon>
        <taxon>Bacillati</taxon>
        <taxon>Actinomycetota</taxon>
        <taxon>Actinomycetes</taxon>
        <taxon>Micromonosporales</taxon>
        <taxon>Micromonosporaceae</taxon>
    </lineage>
</organism>
<gene>
    <name evidence="2" type="ORF">Prum_088680</name>
</gene>
<name>A0A6V8LM27_9ACTN</name>
<feature type="region of interest" description="Disordered" evidence="1">
    <location>
        <begin position="1"/>
        <end position="31"/>
    </location>
</feature>
<proteinExistence type="predicted"/>
<evidence type="ECO:0000256" key="1">
    <source>
        <dbReference type="SAM" id="MobiDB-lite"/>
    </source>
</evidence>
<accession>A0A6V8LM27</accession>
<keyword evidence="3" id="KW-1185">Reference proteome</keyword>
<reference evidence="2 3" key="1">
    <citation type="submission" date="2020-03" db="EMBL/GenBank/DDBJ databases">
        <title>Whole genome shotgun sequence of Phytohabitans rumicis NBRC 108638.</title>
        <authorList>
            <person name="Komaki H."/>
            <person name="Tamura T."/>
        </authorList>
    </citation>
    <scope>NUCLEOTIDE SEQUENCE [LARGE SCALE GENOMIC DNA]</scope>
    <source>
        <strain evidence="2 3">NBRC 108638</strain>
    </source>
</reference>
<sequence>MRRQLEKCLVRSTPRFSGPDPAGDGSGRVSEVSAGPYSPVAVLAEIAFCFRCRNAKVLWPDGSRRPTWFTVDPDSKPAQDLLQRLDAAAGEDRDAS</sequence>
<dbReference type="Proteomes" id="UP000482960">
    <property type="component" value="Unassembled WGS sequence"/>
</dbReference>
<protein>
    <submittedName>
        <fullName evidence="2">Uncharacterized protein</fullName>
    </submittedName>
</protein>
<evidence type="ECO:0000313" key="2">
    <source>
        <dbReference type="EMBL" id="GFJ95226.1"/>
    </source>
</evidence>
<dbReference type="EMBL" id="BLPG01000001">
    <property type="protein sequence ID" value="GFJ95226.1"/>
    <property type="molecule type" value="Genomic_DNA"/>
</dbReference>
<reference evidence="2 3" key="2">
    <citation type="submission" date="2020-03" db="EMBL/GenBank/DDBJ databases">
        <authorList>
            <person name="Ichikawa N."/>
            <person name="Kimura A."/>
            <person name="Kitahashi Y."/>
            <person name="Uohara A."/>
        </authorList>
    </citation>
    <scope>NUCLEOTIDE SEQUENCE [LARGE SCALE GENOMIC DNA]</scope>
    <source>
        <strain evidence="2 3">NBRC 108638</strain>
    </source>
</reference>
<dbReference type="AlphaFoldDB" id="A0A6V8LM27"/>